<dbReference type="Pfam" id="PF00271">
    <property type="entry name" value="Helicase_C"/>
    <property type="match status" value="1"/>
</dbReference>
<dbReference type="InterPro" id="IPR032284">
    <property type="entry name" value="RecQ_Zn-bd"/>
</dbReference>
<dbReference type="NCBIfam" id="TIGR00614">
    <property type="entry name" value="recQ_fam"/>
    <property type="match status" value="1"/>
</dbReference>
<evidence type="ECO:0000256" key="2">
    <source>
        <dbReference type="ARBA" id="ARBA00022723"/>
    </source>
</evidence>
<dbReference type="STRING" id="418495.SAMN05216215_10347"/>
<feature type="domain" description="Helicase ATP-binding" evidence="14">
    <location>
        <begin position="33"/>
        <end position="208"/>
    </location>
</feature>
<dbReference type="Gene3D" id="3.40.50.300">
    <property type="entry name" value="P-loop containing nucleotide triphosphate hydrolases"/>
    <property type="match status" value="2"/>
</dbReference>
<dbReference type="SUPFAM" id="SSF52540">
    <property type="entry name" value="P-loop containing nucleoside triphosphate hydrolases"/>
    <property type="match status" value="1"/>
</dbReference>
<evidence type="ECO:0000256" key="12">
    <source>
        <dbReference type="ARBA" id="ARBA00044550"/>
    </source>
</evidence>
<dbReference type="EC" id="5.6.2.4" evidence="10"/>
<comment type="catalytic activity">
    <reaction evidence="9">
        <text>Couples ATP hydrolysis with the unwinding of duplex DNA by translocating in the 3'-5' direction.</text>
        <dbReference type="EC" id="5.6.2.4"/>
    </reaction>
</comment>
<protein>
    <recommendedName>
        <fullName evidence="11">ATP-dependent DNA helicase RecQ</fullName>
        <ecNumber evidence="10">5.6.2.4</ecNumber>
    </recommendedName>
    <alternativeName>
        <fullName evidence="12">DNA 3'-5' helicase RecQ</fullName>
    </alternativeName>
</protein>
<evidence type="ECO:0000256" key="11">
    <source>
        <dbReference type="ARBA" id="ARBA00044535"/>
    </source>
</evidence>
<dbReference type="GO" id="GO:0006310">
    <property type="term" value="P:DNA recombination"/>
    <property type="evidence" value="ECO:0007669"/>
    <property type="project" value="InterPro"/>
</dbReference>
<feature type="domain" description="Helicase C-terminal" evidence="15">
    <location>
        <begin position="242"/>
        <end position="392"/>
    </location>
</feature>
<evidence type="ECO:0000256" key="13">
    <source>
        <dbReference type="SAM" id="MobiDB-lite"/>
    </source>
</evidence>
<dbReference type="Gene3D" id="1.10.10.10">
    <property type="entry name" value="Winged helix-like DNA-binding domain superfamily/Winged helix DNA-binding domain"/>
    <property type="match status" value="1"/>
</dbReference>
<dbReference type="PANTHER" id="PTHR13710">
    <property type="entry name" value="DNA HELICASE RECQ FAMILY MEMBER"/>
    <property type="match status" value="1"/>
</dbReference>
<evidence type="ECO:0000313" key="16">
    <source>
        <dbReference type="EMBL" id="SDY74582.1"/>
    </source>
</evidence>
<dbReference type="InterPro" id="IPR001650">
    <property type="entry name" value="Helicase_C-like"/>
</dbReference>
<evidence type="ECO:0000259" key="15">
    <source>
        <dbReference type="PROSITE" id="PS51194"/>
    </source>
</evidence>
<keyword evidence="3" id="KW-0547">Nucleotide-binding</keyword>
<dbReference type="PROSITE" id="PS51194">
    <property type="entry name" value="HELICASE_CTER"/>
    <property type="match status" value="1"/>
</dbReference>
<evidence type="ECO:0000256" key="1">
    <source>
        <dbReference type="ARBA" id="ARBA00005446"/>
    </source>
</evidence>
<reference evidence="17" key="1">
    <citation type="submission" date="2016-10" db="EMBL/GenBank/DDBJ databases">
        <authorList>
            <person name="Varghese N."/>
            <person name="Submissions S."/>
        </authorList>
    </citation>
    <scope>NUCLEOTIDE SEQUENCE [LARGE SCALE GENOMIC DNA]</scope>
    <source>
        <strain evidence="17">CGMCC 4.3530</strain>
    </source>
</reference>
<evidence type="ECO:0000256" key="9">
    <source>
        <dbReference type="ARBA" id="ARBA00034617"/>
    </source>
</evidence>
<evidence type="ECO:0000256" key="5">
    <source>
        <dbReference type="ARBA" id="ARBA00022806"/>
    </source>
</evidence>
<dbReference type="Pfam" id="PF16124">
    <property type="entry name" value="RecQ_Zn_bind"/>
    <property type="match status" value="1"/>
</dbReference>
<keyword evidence="6" id="KW-0067">ATP-binding</keyword>
<evidence type="ECO:0000256" key="10">
    <source>
        <dbReference type="ARBA" id="ARBA00034808"/>
    </source>
</evidence>
<dbReference type="Proteomes" id="UP000199529">
    <property type="component" value="Unassembled WGS sequence"/>
</dbReference>
<keyword evidence="7" id="KW-0238">DNA-binding</keyword>
<dbReference type="AlphaFoldDB" id="A0A1H3MCX7"/>
<evidence type="ECO:0000256" key="3">
    <source>
        <dbReference type="ARBA" id="ARBA00022741"/>
    </source>
</evidence>
<dbReference type="EMBL" id="FNOK01000034">
    <property type="protein sequence ID" value="SDY74582.1"/>
    <property type="molecule type" value="Genomic_DNA"/>
</dbReference>
<evidence type="ECO:0000256" key="8">
    <source>
        <dbReference type="ARBA" id="ARBA00023235"/>
    </source>
</evidence>
<dbReference type="InterPro" id="IPR027417">
    <property type="entry name" value="P-loop_NTPase"/>
</dbReference>
<accession>A0A1H3MCX7</accession>
<evidence type="ECO:0000259" key="14">
    <source>
        <dbReference type="PROSITE" id="PS51192"/>
    </source>
</evidence>
<dbReference type="InterPro" id="IPR011545">
    <property type="entry name" value="DEAD/DEAH_box_helicase_dom"/>
</dbReference>
<gene>
    <name evidence="16" type="ORF">SAMN05216215_10347</name>
</gene>
<dbReference type="GO" id="GO:0043590">
    <property type="term" value="C:bacterial nucleoid"/>
    <property type="evidence" value="ECO:0007669"/>
    <property type="project" value="TreeGrafter"/>
</dbReference>
<dbReference type="PROSITE" id="PS51192">
    <property type="entry name" value="HELICASE_ATP_BIND_1"/>
    <property type="match status" value="1"/>
</dbReference>
<keyword evidence="17" id="KW-1185">Reference proteome</keyword>
<evidence type="ECO:0000256" key="7">
    <source>
        <dbReference type="ARBA" id="ARBA00023125"/>
    </source>
</evidence>
<feature type="region of interest" description="Disordered" evidence="13">
    <location>
        <begin position="508"/>
        <end position="539"/>
    </location>
</feature>
<keyword evidence="4" id="KW-0378">Hydrolase</keyword>
<evidence type="ECO:0000256" key="6">
    <source>
        <dbReference type="ARBA" id="ARBA00022840"/>
    </source>
</evidence>
<dbReference type="GO" id="GO:0003677">
    <property type="term" value="F:DNA binding"/>
    <property type="evidence" value="ECO:0007669"/>
    <property type="project" value="UniProtKB-KW"/>
</dbReference>
<dbReference type="GO" id="GO:0005524">
    <property type="term" value="F:ATP binding"/>
    <property type="evidence" value="ECO:0007669"/>
    <property type="project" value="UniProtKB-KW"/>
</dbReference>
<sequence length="706" mass="76661">MDENALRELADDRLRALAGPDAALREDQWSAIRALVLERRRALVVQRTGWGKSAVYFIATALLRELGEGPTVIVSPLLALMRNQVDAAAAAGVHAATINSANPDEWADIEEQVAAGEVDVLLVSPERLNNPDFRDTILPELTQTAGLLVVDEAHCISDWGHDFRPDYRRLRTLLTELPEGVPVLATTATANDRVVQDVADQLGVGGEYTDPQETLVLRGTLDRESLRLGVVRLPSAEARLGWLASHLKELPGSGIIYTLTVAATDEIAAYLRDQGYEVASYSGRTDPAERQQAEADLLANRVKALVATSALGMGFDKPDLGFVVHLGAPSSPIAYYQQIGRAGRGVQRAEVLLLPGPEDRDIWSYFASLAFPPEPTVRAVLDALAQQERMSTAALEPHVELGRTRLEMVLKVLDVDGAVRRVKGGWEATGEPWHYDAERYARIAAERKSEQQAMLDYLGTSSCRMEFLRRQLDDAAAEPCGRCDNCTGSGYSGDVDDQAVQQAGERLRRPGVEVSPRKMWPSGMDSLGVPASGKLPAGEQATTGRAIGRLTDIGWGNRLRELLAAGAPDQELPDDLFQAGIKVLAAWDWAERPVGVVALGSRTRPQLVRSLAERIATIGRLPLLGEVLTNPNTTPRRATNSAQRVASLWQQFKVPEDLAAKLSTLDGPVLLMDDYADTGWTVTVVSRLLRRAGAPAVLPFTLATTS</sequence>
<dbReference type="GO" id="GO:0030894">
    <property type="term" value="C:replisome"/>
    <property type="evidence" value="ECO:0007669"/>
    <property type="project" value="TreeGrafter"/>
</dbReference>
<dbReference type="GO" id="GO:0006281">
    <property type="term" value="P:DNA repair"/>
    <property type="evidence" value="ECO:0007669"/>
    <property type="project" value="TreeGrafter"/>
</dbReference>
<dbReference type="InterPro" id="IPR036388">
    <property type="entry name" value="WH-like_DNA-bd_sf"/>
</dbReference>
<dbReference type="PANTHER" id="PTHR13710:SF105">
    <property type="entry name" value="ATP-DEPENDENT DNA HELICASE Q1"/>
    <property type="match status" value="1"/>
</dbReference>
<evidence type="ECO:0000313" key="17">
    <source>
        <dbReference type="Proteomes" id="UP000199529"/>
    </source>
</evidence>
<dbReference type="RefSeq" id="WP_093271593.1">
    <property type="nucleotide sequence ID" value="NZ_FNOK01000034.1"/>
</dbReference>
<dbReference type="OrthoDB" id="9760034at2"/>
<dbReference type="Pfam" id="PF00270">
    <property type="entry name" value="DEAD"/>
    <property type="match status" value="1"/>
</dbReference>
<dbReference type="InterPro" id="IPR029057">
    <property type="entry name" value="PRTase-like"/>
</dbReference>
<dbReference type="SMART" id="SM00487">
    <property type="entry name" value="DEXDc"/>
    <property type="match status" value="1"/>
</dbReference>
<name>A0A1H3MCX7_9PSEU</name>
<dbReference type="InterPro" id="IPR004589">
    <property type="entry name" value="DNA_helicase_ATP-dep_RecQ"/>
</dbReference>
<evidence type="ECO:0000256" key="4">
    <source>
        <dbReference type="ARBA" id="ARBA00022801"/>
    </source>
</evidence>
<dbReference type="GO" id="GO:0009378">
    <property type="term" value="F:four-way junction helicase activity"/>
    <property type="evidence" value="ECO:0007669"/>
    <property type="project" value="TreeGrafter"/>
</dbReference>
<keyword evidence="8" id="KW-0413">Isomerase</keyword>
<keyword evidence="2" id="KW-0479">Metal-binding</keyword>
<proteinExistence type="inferred from homology"/>
<keyword evidence="5 16" id="KW-0347">Helicase</keyword>
<dbReference type="GO" id="GO:0005737">
    <property type="term" value="C:cytoplasm"/>
    <property type="evidence" value="ECO:0007669"/>
    <property type="project" value="TreeGrafter"/>
</dbReference>
<dbReference type="GO" id="GO:0043138">
    <property type="term" value="F:3'-5' DNA helicase activity"/>
    <property type="evidence" value="ECO:0007669"/>
    <property type="project" value="UniProtKB-EC"/>
</dbReference>
<dbReference type="InterPro" id="IPR014001">
    <property type="entry name" value="Helicase_ATP-bd"/>
</dbReference>
<dbReference type="GO" id="GO:0016787">
    <property type="term" value="F:hydrolase activity"/>
    <property type="evidence" value="ECO:0007669"/>
    <property type="project" value="UniProtKB-KW"/>
</dbReference>
<dbReference type="SMART" id="SM00490">
    <property type="entry name" value="HELICc"/>
    <property type="match status" value="1"/>
</dbReference>
<dbReference type="GO" id="GO:0046872">
    <property type="term" value="F:metal ion binding"/>
    <property type="evidence" value="ECO:0007669"/>
    <property type="project" value="UniProtKB-KW"/>
</dbReference>
<dbReference type="SUPFAM" id="SSF53271">
    <property type="entry name" value="PRTase-like"/>
    <property type="match status" value="1"/>
</dbReference>
<comment type="similarity">
    <text evidence="1">Belongs to the helicase family. RecQ subfamily.</text>
</comment>
<organism evidence="16 17">
    <name type="scientific">Saccharopolyspora shandongensis</name>
    <dbReference type="NCBI Taxonomy" id="418495"/>
    <lineage>
        <taxon>Bacteria</taxon>
        <taxon>Bacillati</taxon>
        <taxon>Actinomycetota</taxon>
        <taxon>Actinomycetes</taxon>
        <taxon>Pseudonocardiales</taxon>
        <taxon>Pseudonocardiaceae</taxon>
        <taxon>Saccharopolyspora</taxon>
    </lineage>
</organism>